<evidence type="ECO:0000256" key="2">
    <source>
        <dbReference type="ARBA" id="ARBA00004191"/>
    </source>
</evidence>
<name>A0AAV9M0W6_9SOLN</name>
<gene>
    <name evidence="7" type="ORF">R3W88_024356</name>
</gene>
<comment type="similarity">
    <text evidence="3 6">Belongs to the pectinacetylesterase family.</text>
</comment>
<keyword evidence="5 6" id="KW-0961">Cell wall biogenesis/degradation</keyword>
<evidence type="ECO:0000313" key="8">
    <source>
        <dbReference type="Proteomes" id="UP001311915"/>
    </source>
</evidence>
<evidence type="ECO:0000256" key="3">
    <source>
        <dbReference type="ARBA" id="ARBA00005784"/>
    </source>
</evidence>
<dbReference type="GO" id="GO:0052793">
    <property type="term" value="F:pectin acetylesterase activity"/>
    <property type="evidence" value="ECO:0007669"/>
    <property type="project" value="TreeGrafter"/>
</dbReference>
<comment type="subcellular location">
    <subcellularLocation>
        <location evidence="2 6">Secreted</location>
        <location evidence="2 6">Cell wall</location>
    </subcellularLocation>
</comment>
<dbReference type="PANTHER" id="PTHR21562">
    <property type="entry name" value="NOTUM-RELATED"/>
    <property type="match status" value="1"/>
</dbReference>
<accession>A0AAV9M0W6</accession>
<comment type="function">
    <text evidence="1 6">Hydrolyzes acetyl esters in homogalacturonan regions of pectin. In type I primary cell wall, galacturonic acid residues of pectin can be acetylated at the O-2 and O-3 positions. Decreasing the degree of acetylation of pectin gels in vitro alters their physical properties.</text>
</comment>
<proteinExistence type="inferred from homology"/>
<keyword evidence="6" id="KW-0378">Hydrolase</keyword>
<reference evidence="7 8" key="1">
    <citation type="submission" date="2023-10" db="EMBL/GenBank/DDBJ databases">
        <title>Genome-Wide Identification Analysis in wild type Solanum Pinnatisectum Reveals Some Genes Defensing Phytophthora Infestans.</title>
        <authorList>
            <person name="Sun C."/>
        </authorList>
    </citation>
    <scope>NUCLEOTIDE SEQUENCE [LARGE SCALE GENOMIC DNA]</scope>
    <source>
        <strain evidence="7">LQN</strain>
        <tissue evidence="7">Leaf</tissue>
    </source>
</reference>
<feature type="chain" id="PRO_5043091066" description="Pectin acetylesterase" evidence="6">
    <location>
        <begin position="23"/>
        <end position="324"/>
    </location>
</feature>
<dbReference type="InterPro" id="IPR004963">
    <property type="entry name" value="PAE/NOTUM"/>
</dbReference>
<dbReference type="GO" id="GO:0071555">
    <property type="term" value="P:cell wall organization"/>
    <property type="evidence" value="ECO:0007669"/>
    <property type="project" value="UniProtKB-KW"/>
</dbReference>
<keyword evidence="6" id="KW-0732">Signal</keyword>
<dbReference type="PANTHER" id="PTHR21562:SF77">
    <property type="entry name" value="PECTIN ACETYLESTERASE"/>
    <property type="match status" value="1"/>
</dbReference>
<keyword evidence="8" id="KW-1185">Reference proteome</keyword>
<dbReference type="Proteomes" id="UP001311915">
    <property type="component" value="Unassembled WGS sequence"/>
</dbReference>
<dbReference type="GO" id="GO:0009505">
    <property type="term" value="C:plant-type cell wall"/>
    <property type="evidence" value="ECO:0007669"/>
    <property type="project" value="TreeGrafter"/>
</dbReference>
<evidence type="ECO:0000313" key="7">
    <source>
        <dbReference type="EMBL" id="KAK4731368.1"/>
    </source>
</evidence>
<dbReference type="Pfam" id="PF03283">
    <property type="entry name" value="PAE"/>
    <property type="match status" value="2"/>
</dbReference>
<organism evidence="7 8">
    <name type="scientific">Solanum pinnatisectum</name>
    <name type="common">tansyleaf nightshade</name>
    <dbReference type="NCBI Taxonomy" id="50273"/>
    <lineage>
        <taxon>Eukaryota</taxon>
        <taxon>Viridiplantae</taxon>
        <taxon>Streptophyta</taxon>
        <taxon>Embryophyta</taxon>
        <taxon>Tracheophyta</taxon>
        <taxon>Spermatophyta</taxon>
        <taxon>Magnoliopsida</taxon>
        <taxon>eudicotyledons</taxon>
        <taxon>Gunneridae</taxon>
        <taxon>Pentapetalae</taxon>
        <taxon>asterids</taxon>
        <taxon>lamiids</taxon>
        <taxon>Solanales</taxon>
        <taxon>Solanaceae</taxon>
        <taxon>Solanoideae</taxon>
        <taxon>Solaneae</taxon>
        <taxon>Solanum</taxon>
    </lineage>
</organism>
<evidence type="ECO:0000256" key="6">
    <source>
        <dbReference type="RuleBase" id="RU363114"/>
    </source>
</evidence>
<evidence type="ECO:0000256" key="5">
    <source>
        <dbReference type="ARBA" id="ARBA00023316"/>
    </source>
</evidence>
<dbReference type="EMBL" id="JAWPEI010000003">
    <property type="protein sequence ID" value="KAK4731368.1"/>
    <property type="molecule type" value="Genomic_DNA"/>
</dbReference>
<sequence length="324" mass="36597">MVMATQLFSLLEWCLTIMTTKCEKICQDPDGYYVRKIIVDNAVQKGAVCLDGSPPAYHFEPGLGEGVENWIVHLSATNLHFRGARIFEAIMEELLVKGLKNAKNAILAGSSAAGYPTTLYCDHFRGLLTNTPRVKCLIDSGYFIHENNPQQARGFEHIYHALITLHGSAKALPKSCTSKMKPLLLFPKNMPQYIKTPLFIYMSSFDSFQIQTTIDPNLYGFIETRTCNASQKKTLKGTYIIITNYALPKSNNPKLRGSFIDSLNQHTSIQKRWFPENVVTIDNLSAPKAFADWYFDRKHWYIIDKHDMALPKYGTECPLIGGSL</sequence>
<evidence type="ECO:0000256" key="1">
    <source>
        <dbReference type="ARBA" id="ARBA00003534"/>
    </source>
</evidence>
<keyword evidence="4 6" id="KW-0134">Cell wall</keyword>
<feature type="signal peptide" evidence="6">
    <location>
        <begin position="1"/>
        <end position="22"/>
    </location>
</feature>
<protein>
    <recommendedName>
        <fullName evidence="6">Pectin acetylesterase</fullName>
        <ecNumber evidence="6">3.1.1.-</ecNumber>
    </recommendedName>
</protein>
<comment type="caution">
    <text evidence="7">The sequence shown here is derived from an EMBL/GenBank/DDBJ whole genome shotgun (WGS) entry which is preliminary data.</text>
</comment>
<dbReference type="AlphaFoldDB" id="A0AAV9M0W6"/>
<dbReference type="EC" id="3.1.1.-" evidence="6"/>
<keyword evidence="6" id="KW-0964">Secreted</keyword>
<evidence type="ECO:0000256" key="4">
    <source>
        <dbReference type="ARBA" id="ARBA00022512"/>
    </source>
</evidence>